<dbReference type="Proteomes" id="UP000292052">
    <property type="component" value="Unassembled WGS sequence"/>
</dbReference>
<protein>
    <submittedName>
        <fullName evidence="1">Uncharacterized protein</fullName>
    </submittedName>
</protein>
<dbReference type="AlphaFoldDB" id="A0A482VBA8"/>
<sequence length="57" mass="6464">MVTTVRDFIRATALVLWCNVLVLKVEFMLELQASSVQMDVKVPILLDIQELIFISIG</sequence>
<comment type="caution">
    <text evidence="1">The sequence shown here is derived from an EMBL/GenBank/DDBJ whole genome shotgun (WGS) entry which is preliminary data.</text>
</comment>
<organism evidence="1 2">
    <name type="scientific">Asbolus verrucosus</name>
    <name type="common">Desert ironclad beetle</name>
    <dbReference type="NCBI Taxonomy" id="1661398"/>
    <lineage>
        <taxon>Eukaryota</taxon>
        <taxon>Metazoa</taxon>
        <taxon>Ecdysozoa</taxon>
        <taxon>Arthropoda</taxon>
        <taxon>Hexapoda</taxon>
        <taxon>Insecta</taxon>
        <taxon>Pterygota</taxon>
        <taxon>Neoptera</taxon>
        <taxon>Endopterygota</taxon>
        <taxon>Coleoptera</taxon>
        <taxon>Polyphaga</taxon>
        <taxon>Cucujiformia</taxon>
        <taxon>Tenebrionidae</taxon>
        <taxon>Pimeliinae</taxon>
        <taxon>Asbolus</taxon>
    </lineage>
</organism>
<evidence type="ECO:0000313" key="1">
    <source>
        <dbReference type="EMBL" id="RZB40524.1"/>
    </source>
</evidence>
<evidence type="ECO:0000313" key="2">
    <source>
        <dbReference type="Proteomes" id="UP000292052"/>
    </source>
</evidence>
<dbReference type="EMBL" id="QDEB01118183">
    <property type="protein sequence ID" value="RZB40524.1"/>
    <property type="molecule type" value="Genomic_DNA"/>
</dbReference>
<name>A0A482VBA8_ASBVE</name>
<proteinExistence type="predicted"/>
<gene>
    <name evidence="1" type="ORF">BDFB_012520</name>
</gene>
<keyword evidence="2" id="KW-1185">Reference proteome</keyword>
<reference evidence="1 2" key="1">
    <citation type="submission" date="2017-03" db="EMBL/GenBank/DDBJ databases">
        <title>Genome of the blue death feigning beetle - Asbolus verrucosus.</title>
        <authorList>
            <person name="Rider S.D."/>
        </authorList>
    </citation>
    <scope>NUCLEOTIDE SEQUENCE [LARGE SCALE GENOMIC DNA]</scope>
    <source>
        <strain evidence="1">Butters</strain>
        <tissue evidence="1">Head and leg muscle</tissue>
    </source>
</reference>
<accession>A0A482VBA8</accession>